<organism evidence="2 3">
    <name type="scientific">Poriferisphaera corsica</name>
    <dbReference type="NCBI Taxonomy" id="2528020"/>
    <lineage>
        <taxon>Bacteria</taxon>
        <taxon>Pseudomonadati</taxon>
        <taxon>Planctomycetota</taxon>
        <taxon>Phycisphaerae</taxon>
        <taxon>Phycisphaerales</taxon>
        <taxon>Phycisphaeraceae</taxon>
        <taxon>Poriferisphaera</taxon>
    </lineage>
</organism>
<evidence type="ECO:0000313" key="2">
    <source>
        <dbReference type="EMBL" id="QDU35465.1"/>
    </source>
</evidence>
<protein>
    <submittedName>
        <fullName evidence="2">Cytochrome oxidase complex assembly protein 1</fullName>
    </submittedName>
</protein>
<dbReference type="Pfam" id="PF08695">
    <property type="entry name" value="Coa1"/>
    <property type="match status" value="1"/>
</dbReference>
<gene>
    <name evidence="2" type="ORF">KS4_35480</name>
</gene>
<reference evidence="2 3" key="1">
    <citation type="submission" date="2019-02" db="EMBL/GenBank/DDBJ databases">
        <title>Deep-cultivation of Planctomycetes and their phenomic and genomic characterization uncovers novel biology.</title>
        <authorList>
            <person name="Wiegand S."/>
            <person name="Jogler M."/>
            <person name="Boedeker C."/>
            <person name="Pinto D."/>
            <person name="Vollmers J."/>
            <person name="Rivas-Marin E."/>
            <person name="Kohn T."/>
            <person name="Peeters S.H."/>
            <person name="Heuer A."/>
            <person name="Rast P."/>
            <person name="Oberbeckmann S."/>
            <person name="Bunk B."/>
            <person name="Jeske O."/>
            <person name="Meyerdierks A."/>
            <person name="Storesund J.E."/>
            <person name="Kallscheuer N."/>
            <person name="Luecker S."/>
            <person name="Lage O.M."/>
            <person name="Pohl T."/>
            <person name="Merkel B.J."/>
            <person name="Hornburger P."/>
            <person name="Mueller R.-W."/>
            <person name="Bruemmer F."/>
            <person name="Labrenz M."/>
            <person name="Spormann A.M."/>
            <person name="Op den Camp H."/>
            <person name="Overmann J."/>
            <person name="Amann R."/>
            <person name="Jetten M.S.M."/>
            <person name="Mascher T."/>
            <person name="Medema M.H."/>
            <person name="Devos D.P."/>
            <person name="Kaster A.-K."/>
            <person name="Ovreas L."/>
            <person name="Rohde M."/>
            <person name="Galperin M.Y."/>
            <person name="Jogler C."/>
        </authorList>
    </citation>
    <scope>NUCLEOTIDE SEQUENCE [LARGE SCALE GENOMIC DNA]</scope>
    <source>
        <strain evidence="2 3">KS4</strain>
    </source>
</reference>
<proteinExistence type="predicted"/>
<keyword evidence="1" id="KW-0472">Membrane</keyword>
<evidence type="ECO:0000313" key="3">
    <source>
        <dbReference type="Proteomes" id="UP000317369"/>
    </source>
</evidence>
<dbReference type="OrthoDB" id="1178263at2"/>
<dbReference type="RefSeq" id="WP_145080859.1">
    <property type="nucleotide sequence ID" value="NZ_CP036425.1"/>
</dbReference>
<dbReference type="EMBL" id="CP036425">
    <property type="protein sequence ID" value="QDU35465.1"/>
    <property type="molecule type" value="Genomic_DNA"/>
</dbReference>
<keyword evidence="3" id="KW-1185">Reference proteome</keyword>
<dbReference type="KEGG" id="pcor:KS4_35480"/>
<name>A0A517YZ14_9BACT</name>
<evidence type="ECO:0000256" key="1">
    <source>
        <dbReference type="SAM" id="Phobius"/>
    </source>
</evidence>
<keyword evidence="1" id="KW-0812">Transmembrane</keyword>
<feature type="transmembrane region" description="Helical" evidence="1">
    <location>
        <begin position="35"/>
        <end position="58"/>
    </location>
</feature>
<accession>A0A517YZ14</accession>
<sequence length="163" mass="18170">MFARHKQKPQQHPDPKLRTMQADATLDWWRRNFKWVLIMGPGFFTLALIIGGIIGIYATNHSPLYTSAWQQVQTNPQVIAALGQPLDAGFLAQSQENPTTGQMIFNISGPNGDATVQHNAKRDNPQSDNWTTTSLLVYTRTNLGDQTIAIIQPTEPTDSPTEQ</sequence>
<dbReference type="InterPro" id="IPR014807">
    <property type="entry name" value="Coa1"/>
</dbReference>
<dbReference type="AlphaFoldDB" id="A0A517YZ14"/>
<dbReference type="Proteomes" id="UP000317369">
    <property type="component" value="Chromosome"/>
</dbReference>
<keyword evidence="1" id="KW-1133">Transmembrane helix</keyword>